<feature type="domain" description="Thioredoxin" evidence="3">
    <location>
        <begin position="32"/>
        <end position="172"/>
    </location>
</feature>
<keyword evidence="5" id="KW-1185">Reference proteome</keyword>
<dbReference type="EMBL" id="JAOTJC010000016">
    <property type="protein sequence ID" value="MCU7556062.1"/>
    <property type="molecule type" value="Genomic_DNA"/>
</dbReference>
<keyword evidence="2" id="KW-0732">Signal</keyword>
<dbReference type="InterPro" id="IPR050553">
    <property type="entry name" value="Thioredoxin_ResA/DsbE_sf"/>
</dbReference>
<sequence length="173" mass="19007">MNTKPQLSFAVLGVLTLLLLTLAATAARADVANSPLPAPDFTLKSRDGGNLRLSEERGNIVIVNFWASWCGPCREELPAFEALYQTYADMGVTVYAVNVDDQSVKADKLLQDIAVSFPVLYDPQGDVSELYDVSAMPTTVMIDRGGVARLTHKGYKSGDEARYEQVLHRLLRE</sequence>
<organism evidence="4 5">
    <name type="scientific">Alteromonas salexigens</name>
    <dbReference type="NCBI Taxonomy" id="2982530"/>
    <lineage>
        <taxon>Bacteria</taxon>
        <taxon>Pseudomonadati</taxon>
        <taxon>Pseudomonadota</taxon>
        <taxon>Gammaproteobacteria</taxon>
        <taxon>Alteromonadales</taxon>
        <taxon>Alteromonadaceae</taxon>
        <taxon>Alteromonas/Salinimonas group</taxon>
        <taxon>Alteromonas</taxon>
    </lineage>
</organism>
<dbReference type="Proteomes" id="UP001209257">
    <property type="component" value="Unassembled WGS sequence"/>
</dbReference>
<dbReference type="SUPFAM" id="SSF52833">
    <property type="entry name" value="Thioredoxin-like"/>
    <property type="match status" value="1"/>
</dbReference>
<dbReference type="InterPro" id="IPR036249">
    <property type="entry name" value="Thioredoxin-like_sf"/>
</dbReference>
<evidence type="ECO:0000313" key="5">
    <source>
        <dbReference type="Proteomes" id="UP001209257"/>
    </source>
</evidence>
<feature type="chain" id="PRO_5045131473" evidence="2">
    <location>
        <begin position="27"/>
        <end position="173"/>
    </location>
</feature>
<dbReference type="CDD" id="cd02966">
    <property type="entry name" value="TlpA_like_family"/>
    <property type="match status" value="1"/>
</dbReference>
<evidence type="ECO:0000256" key="1">
    <source>
        <dbReference type="ARBA" id="ARBA00023284"/>
    </source>
</evidence>
<dbReference type="Gene3D" id="3.40.30.10">
    <property type="entry name" value="Glutaredoxin"/>
    <property type="match status" value="1"/>
</dbReference>
<reference evidence="5" key="1">
    <citation type="submission" date="2023-07" db="EMBL/GenBank/DDBJ databases">
        <title>Study on multiphase classification of strain Alteromonas salexigens isolated from the Yellow Sea.</title>
        <authorList>
            <person name="Sun L."/>
        </authorList>
    </citation>
    <scope>NUCLEOTIDE SEQUENCE [LARGE SCALE GENOMIC DNA]</scope>
    <source>
        <strain evidence="5">ASW11-19</strain>
    </source>
</reference>
<dbReference type="PROSITE" id="PS51352">
    <property type="entry name" value="THIOREDOXIN_2"/>
    <property type="match status" value="1"/>
</dbReference>
<dbReference type="PANTHER" id="PTHR42852">
    <property type="entry name" value="THIOL:DISULFIDE INTERCHANGE PROTEIN DSBE"/>
    <property type="match status" value="1"/>
</dbReference>
<dbReference type="Pfam" id="PF00578">
    <property type="entry name" value="AhpC-TSA"/>
    <property type="match status" value="1"/>
</dbReference>
<evidence type="ECO:0000259" key="3">
    <source>
        <dbReference type="PROSITE" id="PS51352"/>
    </source>
</evidence>
<proteinExistence type="predicted"/>
<keyword evidence="1" id="KW-0676">Redox-active center</keyword>
<dbReference type="InterPro" id="IPR017937">
    <property type="entry name" value="Thioredoxin_CS"/>
</dbReference>
<dbReference type="InterPro" id="IPR013766">
    <property type="entry name" value="Thioredoxin_domain"/>
</dbReference>
<comment type="caution">
    <text evidence="4">The sequence shown here is derived from an EMBL/GenBank/DDBJ whole genome shotgun (WGS) entry which is preliminary data.</text>
</comment>
<evidence type="ECO:0000313" key="4">
    <source>
        <dbReference type="EMBL" id="MCU7556062.1"/>
    </source>
</evidence>
<dbReference type="RefSeq" id="WP_262996350.1">
    <property type="nucleotide sequence ID" value="NZ_JAOTJC010000016.1"/>
</dbReference>
<dbReference type="PANTHER" id="PTHR42852:SF13">
    <property type="entry name" value="PROTEIN DIPZ"/>
    <property type="match status" value="1"/>
</dbReference>
<dbReference type="PROSITE" id="PS00194">
    <property type="entry name" value="THIOREDOXIN_1"/>
    <property type="match status" value="1"/>
</dbReference>
<dbReference type="InterPro" id="IPR000866">
    <property type="entry name" value="AhpC/TSA"/>
</dbReference>
<feature type="signal peptide" evidence="2">
    <location>
        <begin position="1"/>
        <end position="26"/>
    </location>
</feature>
<protein>
    <submittedName>
        <fullName evidence="4">TlpA family protein disulfide reductase</fullName>
    </submittedName>
</protein>
<name>A0ABT2VRX6_9ALTE</name>
<accession>A0ABT2VRX6</accession>
<evidence type="ECO:0000256" key="2">
    <source>
        <dbReference type="SAM" id="SignalP"/>
    </source>
</evidence>
<gene>
    <name evidence="4" type="ORF">OCL06_15835</name>
</gene>